<dbReference type="HOGENOM" id="CLU_1438512_0_0_9"/>
<proteinExistence type="predicted"/>
<keyword evidence="1" id="KW-1133">Transmembrane helix</keyword>
<accession>C0CHT7</accession>
<keyword evidence="3" id="KW-1185">Reference proteome</keyword>
<evidence type="ECO:0000313" key="3">
    <source>
        <dbReference type="Proteomes" id="UP000003100"/>
    </source>
</evidence>
<dbReference type="GeneID" id="86821652"/>
<reference evidence="2 3" key="1">
    <citation type="submission" date="2009-01" db="EMBL/GenBank/DDBJ databases">
        <authorList>
            <person name="Fulton L."/>
            <person name="Clifton S."/>
            <person name="Fulton B."/>
            <person name="Xu J."/>
            <person name="Minx P."/>
            <person name="Pepin K.H."/>
            <person name="Johnson M."/>
            <person name="Bhonagiri V."/>
            <person name="Nash W.E."/>
            <person name="Mardis E.R."/>
            <person name="Wilson R.K."/>
        </authorList>
    </citation>
    <scope>NUCLEOTIDE SEQUENCE [LARGE SCALE GENOMIC DNA]</scope>
    <source>
        <strain evidence="3">DSM 10507 / JCM 14656 / S5a33</strain>
    </source>
</reference>
<keyword evidence="1" id="KW-0472">Membrane</keyword>
<evidence type="ECO:0000313" key="2">
    <source>
        <dbReference type="EMBL" id="EEG50687.1"/>
    </source>
</evidence>
<evidence type="ECO:0000256" key="1">
    <source>
        <dbReference type="SAM" id="Phobius"/>
    </source>
</evidence>
<feature type="transmembrane region" description="Helical" evidence="1">
    <location>
        <begin position="6"/>
        <end position="25"/>
    </location>
</feature>
<evidence type="ECO:0008006" key="4">
    <source>
        <dbReference type="Google" id="ProtNLM"/>
    </source>
</evidence>
<dbReference type="EMBL" id="ACBZ01000015">
    <property type="protein sequence ID" value="EEG50687.1"/>
    <property type="molecule type" value="Genomic_DNA"/>
</dbReference>
<comment type="caution">
    <text evidence="2">The sequence shown here is derived from an EMBL/GenBank/DDBJ whole genome shotgun (WGS) entry which is preliminary data.</text>
</comment>
<dbReference type="PATRIC" id="fig|476272.21.peg.3408"/>
<protein>
    <recommendedName>
        <fullName evidence="4">Bypass of forespore C C-terminal domain-containing protein</fullName>
    </recommendedName>
</protein>
<dbReference type="AlphaFoldDB" id="C0CHT7"/>
<organism evidence="2 3">
    <name type="scientific">Blautia hydrogenotrophica (strain DSM 10507 / JCM 14656 / S5a33)</name>
    <name type="common">Ruminococcus hydrogenotrophicus</name>
    <dbReference type="NCBI Taxonomy" id="476272"/>
    <lineage>
        <taxon>Bacteria</taxon>
        <taxon>Bacillati</taxon>
        <taxon>Bacillota</taxon>
        <taxon>Clostridia</taxon>
        <taxon>Lachnospirales</taxon>
        <taxon>Lachnospiraceae</taxon>
        <taxon>Blautia</taxon>
    </lineage>
</organism>
<keyword evidence="1" id="KW-0812">Transmembrane</keyword>
<dbReference type="RefSeq" id="WP_005945542.1">
    <property type="nucleotide sequence ID" value="NZ_CP136423.1"/>
</dbReference>
<gene>
    <name evidence="2" type="ORF">RUMHYD_00401</name>
</gene>
<dbReference type="eggNOG" id="ENOG5033DJR">
    <property type="taxonomic scope" value="Bacteria"/>
</dbReference>
<dbReference type="Proteomes" id="UP000003100">
    <property type="component" value="Unassembled WGS sequence"/>
</dbReference>
<sequence>MRKVFYGIGIFMVLCLLTLGSYGTYKISDMRLKMIDMEKQLEEQQSLQTDTVKNQIGADTQCTIEEYDKNSGELRQRTKVTSANLLGMNRQELVDFLKKSQTPYYNYSLVAFSPQHVVIRQTRTSYETYYLTEEEGKVQVYKGDKETLYEPTEIAVDQLPENLQKEIQTGKYLDSEEDLYNFLENYSS</sequence>
<name>C0CHT7_BLAHS</name>
<reference evidence="2 3" key="2">
    <citation type="submission" date="2009-02" db="EMBL/GenBank/DDBJ databases">
        <title>Draft genome sequence of Blautia hydrogenotrophica DSM 10507 (Ruminococcus hydrogenotrophicus DSM 10507).</title>
        <authorList>
            <person name="Sudarsanam P."/>
            <person name="Ley R."/>
            <person name="Guruge J."/>
            <person name="Turnbaugh P.J."/>
            <person name="Mahowald M."/>
            <person name="Liep D."/>
            <person name="Gordon J."/>
        </authorList>
    </citation>
    <scope>NUCLEOTIDE SEQUENCE [LARGE SCALE GENOMIC DNA]</scope>
    <source>
        <strain evidence="3">DSM 10507 / JCM 14656 / S5a33</strain>
    </source>
</reference>